<evidence type="ECO:0008006" key="5">
    <source>
        <dbReference type="Google" id="ProtNLM"/>
    </source>
</evidence>
<evidence type="ECO:0000256" key="2">
    <source>
        <dbReference type="ARBA" id="ARBA00022679"/>
    </source>
</evidence>
<sequence length="323" mass="33919">MATLTWEDAWHEALYGSAGFYRRHAPADHFATSVQGVPGAGRLLAEALLALARRHRCTRVVDVGAGRGELLAALRTLDPDLALAGVDVVAAPPGLDADWITSPGGAELPATLRSLRDTLVVAHEWLDVVPAPVVERDDLGVWRVVTVAPDGTESLGPVLGGADLAGADLAWADRWLTEDVRRAEIGRPRDQAWADLVCRVDSGVVLAVDYGHTRADRPRHGTLTGFRAGREVDPVPDGSCDLTAHVAVDSLAAATPGLAPTVLTQADALRDVLGDAAGRAPDPALARTRPTAYLEALARRGAFTALTAAGGLGGFRWVFATRG</sequence>
<dbReference type="EMBL" id="BMEM01000001">
    <property type="protein sequence ID" value="GGF37726.1"/>
    <property type="molecule type" value="Genomic_DNA"/>
</dbReference>
<dbReference type="InterPro" id="IPR029063">
    <property type="entry name" value="SAM-dependent_MTases_sf"/>
</dbReference>
<dbReference type="Pfam" id="PF02636">
    <property type="entry name" value="Methyltransf_28"/>
    <property type="match status" value="1"/>
</dbReference>
<dbReference type="GO" id="GO:0035243">
    <property type="term" value="F:protein-arginine omega-N symmetric methyltransferase activity"/>
    <property type="evidence" value="ECO:0007669"/>
    <property type="project" value="TreeGrafter"/>
</dbReference>
<reference evidence="3" key="1">
    <citation type="journal article" date="2014" name="Int. J. Syst. Evol. Microbiol.">
        <title>Complete genome sequence of Corynebacterium casei LMG S-19264T (=DSM 44701T), isolated from a smear-ripened cheese.</title>
        <authorList>
            <consortium name="US DOE Joint Genome Institute (JGI-PGF)"/>
            <person name="Walter F."/>
            <person name="Albersmeier A."/>
            <person name="Kalinowski J."/>
            <person name="Ruckert C."/>
        </authorList>
    </citation>
    <scope>NUCLEOTIDE SEQUENCE</scope>
    <source>
        <strain evidence="3">CGMCC 1.12160</strain>
    </source>
</reference>
<organism evidence="3 4">
    <name type="scientific">Ornithinimicrobium tianjinense</name>
    <dbReference type="NCBI Taxonomy" id="1195761"/>
    <lineage>
        <taxon>Bacteria</taxon>
        <taxon>Bacillati</taxon>
        <taxon>Actinomycetota</taxon>
        <taxon>Actinomycetes</taxon>
        <taxon>Micrococcales</taxon>
        <taxon>Ornithinimicrobiaceae</taxon>
        <taxon>Ornithinimicrobium</taxon>
    </lineage>
</organism>
<dbReference type="Proteomes" id="UP000605670">
    <property type="component" value="Unassembled WGS sequence"/>
</dbReference>
<dbReference type="InterPro" id="IPR003788">
    <property type="entry name" value="NDUFAF7"/>
</dbReference>
<comment type="caution">
    <text evidence="3">The sequence shown here is derived from an EMBL/GenBank/DDBJ whole genome shotgun (WGS) entry which is preliminary data.</text>
</comment>
<dbReference type="PANTHER" id="PTHR12049:SF7">
    <property type="entry name" value="PROTEIN ARGININE METHYLTRANSFERASE NDUFAF7, MITOCHONDRIAL"/>
    <property type="match status" value="1"/>
</dbReference>
<accession>A0A917BD18</accession>
<dbReference type="GO" id="GO:0032259">
    <property type="term" value="P:methylation"/>
    <property type="evidence" value="ECO:0007669"/>
    <property type="project" value="UniProtKB-KW"/>
</dbReference>
<evidence type="ECO:0000313" key="4">
    <source>
        <dbReference type="Proteomes" id="UP000605670"/>
    </source>
</evidence>
<dbReference type="AlphaFoldDB" id="A0A917BD18"/>
<dbReference type="RefSeq" id="WP_188427726.1">
    <property type="nucleotide sequence ID" value="NZ_BAABKH010000010.1"/>
</dbReference>
<evidence type="ECO:0000256" key="1">
    <source>
        <dbReference type="ARBA" id="ARBA00022603"/>
    </source>
</evidence>
<keyword evidence="1" id="KW-0489">Methyltransferase</keyword>
<dbReference type="Gene3D" id="3.40.50.12710">
    <property type="match status" value="1"/>
</dbReference>
<dbReference type="SUPFAM" id="SSF53335">
    <property type="entry name" value="S-adenosyl-L-methionine-dependent methyltransferases"/>
    <property type="match status" value="1"/>
</dbReference>
<keyword evidence="4" id="KW-1185">Reference proteome</keyword>
<dbReference type="InterPro" id="IPR038375">
    <property type="entry name" value="NDUFAF7_sf"/>
</dbReference>
<reference evidence="3" key="2">
    <citation type="submission" date="2020-09" db="EMBL/GenBank/DDBJ databases">
        <authorList>
            <person name="Sun Q."/>
            <person name="Zhou Y."/>
        </authorList>
    </citation>
    <scope>NUCLEOTIDE SEQUENCE</scope>
    <source>
        <strain evidence="3">CGMCC 1.12160</strain>
    </source>
</reference>
<evidence type="ECO:0000313" key="3">
    <source>
        <dbReference type="EMBL" id="GGF37726.1"/>
    </source>
</evidence>
<name>A0A917BD18_9MICO</name>
<proteinExistence type="predicted"/>
<keyword evidence="2" id="KW-0808">Transferase</keyword>
<protein>
    <recommendedName>
        <fullName evidence="5">SAM-dependent methyltransferase, MidA family</fullName>
    </recommendedName>
</protein>
<dbReference type="PANTHER" id="PTHR12049">
    <property type="entry name" value="PROTEIN ARGININE METHYLTRANSFERASE NDUFAF7, MITOCHONDRIAL"/>
    <property type="match status" value="1"/>
</dbReference>
<gene>
    <name evidence="3" type="ORF">GCM10011366_01550</name>
</gene>